<dbReference type="InterPro" id="IPR006047">
    <property type="entry name" value="GH13_cat_dom"/>
</dbReference>
<dbReference type="Pfam" id="PF00128">
    <property type="entry name" value="Alpha-amylase"/>
    <property type="match status" value="1"/>
</dbReference>
<proteinExistence type="predicted"/>
<dbReference type="AlphaFoldDB" id="A0A1Y3BCL4"/>
<feature type="transmembrane region" description="Helical" evidence="1">
    <location>
        <begin position="6"/>
        <end position="26"/>
    </location>
</feature>
<evidence type="ECO:0000259" key="2">
    <source>
        <dbReference type="Pfam" id="PF00128"/>
    </source>
</evidence>
<keyword evidence="4" id="KW-1185">Reference proteome</keyword>
<keyword evidence="1" id="KW-0812">Transmembrane</keyword>
<dbReference type="EMBL" id="MUJZ01031020">
    <property type="protein sequence ID" value="OTF77764.1"/>
    <property type="molecule type" value="Genomic_DNA"/>
</dbReference>
<gene>
    <name evidence="3" type="ORF">BLA29_011814</name>
</gene>
<name>A0A1Y3BCL4_EURMA</name>
<sequence>MTKILIYSSIALCLLVILSSVWFGFLRYYYGGWWLFGTTDHYYQSRRYHFDEDRYWYHGTTIYEIFPASFKDSDGDGYGDFNGIIERVDYLHSLGISAIRLNSIFAAFDYPKYYDNVLNFYDVDTHLGNFQSFLKMVSG</sequence>
<dbReference type="Gene3D" id="3.20.20.80">
    <property type="entry name" value="Glycosidases"/>
    <property type="match status" value="1"/>
</dbReference>
<dbReference type="OrthoDB" id="1740265at2759"/>
<evidence type="ECO:0000256" key="1">
    <source>
        <dbReference type="SAM" id="Phobius"/>
    </source>
</evidence>
<evidence type="ECO:0000313" key="4">
    <source>
        <dbReference type="Proteomes" id="UP000194236"/>
    </source>
</evidence>
<evidence type="ECO:0000313" key="3">
    <source>
        <dbReference type="EMBL" id="OTF77764.1"/>
    </source>
</evidence>
<keyword evidence="1" id="KW-1133">Transmembrane helix</keyword>
<protein>
    <submittedName>
        <fullName evidence="3">Alpha-amylase-like protein</fullName>
    </submittedName>
</protein>
<feature type="domain" description="Glycosyl hydrolase family 13 catalytic" evidence="2">
    <location>
        <begin position="65"/>
        <end position="138"/>
    </location>
</feature>
<accession>A0A1Y3BCL4</accession>
<organism evidence="3 4">
    <name type="scientific">Euroglyphus maynei</name>
    <name type="common">Mayne's house dust mite</name>
    <dbReference type="NCBI Taxonomy" id="6958"/>
    <lineage>
        <taxon>Eukaryota</taxon>
        <taxon>Metazoa</taxon>
        <taxon>Ecdysozoa</taxon>
        <taxon>Arthropoda</taxon>
        <taxon>Chelicerata</taxon>
        <taxon>Arachnida</taxon>
        <taxon>Acari</taxon>
        <taxon>Acariformes</taxon>
        <taxon>Sarcoptiformes</taxon>
        <taxon>Astigmata</taxon>
        <taxon>Psoroptidia</taxon>
        <taxon>Analgoidea</taxon>
        <taxon>Pyroglyphidae</taxon>
        <taxon>Pyroglyphinae</taxon>
        <taxon>Euroglyphus</taxon>
    </lineage>
</organism>
<comment type="caution">
    <text evidence="3">The sequence shown here is derived from an EMBL/GenBank/DDBJ whole genome shotgun (WGS) entry which is preliminary data.</text>
</comment>
<reference evidence="3 4" key="1">
    <citation type="submission" date="2017-03" db="EMBL/GenBank/DDBJ databases">
        <title>Genome Survey of Euroglyphus maynei.</title>
        <authorList>
            <person name="Arlian L.G."/>
            <person name="Morgan M.S."/>
            <person name="Rider S.D."/>
        </authorList>
    </citation>
    <scope>NUCLEOTIDE SEQUENCE [LARGE SCALE GENOMIC DNA]</scope>
    <source>
        <strain evidence="3">Arlian Lab</strain>
        <tissue evidence="3">Whole body</tissue>
    </source>
</reference>
<dbReference type="InterPro" id="IPR017853">
    <property type="entry name" value="GH"/>
</dbReference>
<dbReference type="PANTHER" id="PTHR10357:SF179">
    <property type="entry name" value="NEUTRAL AND BASIC AMINO ACID TRANSPORT PROTEIN RBAT"/>
    <property type="match status" value="1"/>
</dbReference>
<dbReference type="Proteomes" id="UP000194236">
    <property type="component" value="Unassembled WGS sequence"/>
</dbReference>
<keyword evidence="1" id="KW-0472">Membrane</keyword>
<dbReference type="GO" id="GO:0005975">
    <property type="term" value="P:carbohydrate metabolic process"/>
    <property type="evidence" value="ECO:0007669"/>
    <property type="project" value="InterPro"/>
</dbReference>
<dbReference type="PANTHER" id="PTHR10357">
    <property type="entry name" value="ALPHA-AMYLASE FAMILY MEMBER"/>
    <property type="match status" value="1"/>
</dbReference>
<dbReference type="SUPFAM" id="SSF51445">
    <property type="entry name" value="(Trans)glycosidases"/>
    <property type="match status" value="1"/>
</dbReference>